<accession>A0ACC2D7G5</accession>
<organism evidence="1 2">
    <name type="scientific">Diphasiastrum complanatum</name>
    <name type="common">Issler's clubmoss</name>
    <name type="synonym">Lycopodium complanatum</name>
    <dbReference type="NCBI Taxonomy" id="34168"/>
    <lineage>
        <taxon>Eukaryota</taxon>
        <taxon>Viridiplantae</taxon>
        <taxon>Streptophyta</taxon>
        <taxon>Embryophyta</taxon>
        <taxon>Tracheophyta</taxon>
        <taxon>Lycopodiopsida</taxon>
        <taxon>Lycopodiales</taxon>
        <taxon>Lycopodiaceae</taxon>
        <taxon>Lycopodioideae</taxon>
        <taxon>Diphasiastrum</taxon>
    </lineage>
</organism>
<proteinExistence type="predicted"/>
<dbReference type="EMBL" id="CM055098">
    <property type="protein sequence ID" value="KAJ7550226.1"/>
    <property type="molecule type" value="Genomic_DNA"/>
</dbReference>
<evidence type="ECO:0000313" key="1">
    <source>
        <dbReference type="EMBL" id="KAJ7550226.1"/>
    </source>
</evidence>
<protein>
    <submittedName>
        <fullName evidence="1">Uncharacterized protein</fullName>
    </submittedName>
</protein>
<gene>
    <name evidence="1" type="ORF">O6H91_07G089200</name>
</gene>
<comment type="caution">
    <text evidence="1">The sequence shown here is derived from an EMBL/GenBank/DDBJ whole genome shotgun (WGS) entry which is preliminary data.</text>
</comment>
<keyword evidence="2" id="KW-1185">Reference proteome</keyword>
<evidence type="ECO:0000313" key="2">
    <source>
        <dbReference type="Proteomes" id="UP001162992"/>
    </source>
</evidence>
<reference evidence="2" key="1">
    <citation type="journal article" date="2024" name="Proc. Natl. Acad. Sci. U.S.A.">
        <title>Extraordinary preservation of gene collinearity over three hundred million years revealed in homosporous lycophytes.</title>
        <authorList>
            <person name="Li C."/>
            <person name="Wickell D."/>
            <person name="Kuo L.Y."/>
            <person name="Chen X."/>
            <person name="Nie B."/>
            <person name="Liao X."/>
            <person name="Peng D."/>
            <person name="Ji J."/>
            <person name="Jenkins J."/>
            <person name="Williams M."/>
            <person name="Shu S."/>
            <person name="Plott C."/>
            <person name="Barry K."/>
            <person name="Rajasekar S."/>
            <person name="Grimwood J."/>
            <person name="Han X."/>
            <person name="Sun S."/>
            <person name="Hou Z."/>
            <person name="He W."/>
            <person name="Dai G."/>
            <person name="Sun C."/>
            <person name="Schmutz J."/>
            <person name="Leebens-Mack J.H."/>
            <person name="Li F.W."/>
            <person name="Wang L."/>
        </authorList>
    </citation>
    <scope>NUCLEOTIDE SEQUENCE [LARGE SCALE GENOMIC DNA]</scope>
    <source>
        <strain evidence="2">cv. PW_Plant_1</strain>
    </source>
</reference>
<sequence>MAADSLIVDLTSSDDDADGERCELVCISSSGSVSATGAAEWPVAAGMDDDDVFILDGRPCPKRARRTLVRAAESHSRTKEGEDAADLDCCIVELETDHNLWKRQCFADDAEDVVITGEIGHGNLRKMDQWGCKSSTGWQANQVACRDFPHSRHVCAQFPFKTTPHENHCLQCHCYVCDQQAPCLLWGRGMNANDHCHASDGEDKWRLLRESIRNNRAIPSAARPATTKVKQPSMRLPSVITFPHGALSSSIPPVSHSLTYPAVTTSNCGIGSASVLSPPQNRSNVIPSVRVRQIQSVQNSVPPRVIMRPKLPFPVYRPHQALPQKNHLSRKSKSNYMEQAGHLQPWPHDMSSRMRPNFNFSAPFSNSSTSPCSSAVQNAATLVARENLLFQSSGTPLSSQVPVMQSPDLMGNSFPVANALGLGKSEASNKDLSLVTDSSLTGSGSEITSVTPDSVLTYSTLACTSSMPIISNGNTVALPASYEMRSTSPMENLSKISQPQSDVSWTPSLASVISPEDVGWVDDLLGSSHPLSSVQEGQPTMFGDFLAQLRADDDLWDFEFPAEILGQL</sequence>
<name>A0ACC2D7G5_DIPCM</name>
<dbReference type="Proteomes" id="UP001162992">
    <property type="component" value="Chromosome 7"/>
</dbReference>